<dbReference type="InterPro" id="IPR036192">
    <property type="entry name" value="Cell_div_ZapA-like_sf"/>
</dbReference>
<dbReference type="Proteomes" id="UP000623509">
    <property type="component" value="Unassembled WGS sequence"/>
</dbReference>
<dbReference type="InterPro" id="IPR042233">
    <property type="entry name" value="Cell_div_ZapA_N"/>
</dbReference>
<reference evidence="1 4" key="1">
    <citation type="submission" date="2016-08" db="EMBL/GenBank/DDBJ databases">
        <title>Candidatus Dactylopiibacterium carminicum genome sequence.</title>
        <authorList>
            <person name="Ramirez-Puebla S.T."/>
            <person name="Ormeno-Orrillo E."/>
            <person name="Vera-Ponce De Leon A."/>
            <person name="Luis L."/>
            <person name="Sanchez-Flores A."/>
            <person name="Monica R."/>
            <person name="Martinez-Romero E."/>
        </authorList>
    </citation>
    <scope>NUCLEOTIDE SEQUENCE [LARGE SCALE GENOMIC DNA]</scope>
    <source>
        <strain evidence="1">END1</strain>
    </source>
</reference>
<name>A0A272EYU6_9RHOO</name>
<dbReference type="Proteomes" id="UP000216107">
    <property type="component" value="Unassembled WGS sequence"/>
</dbReference>
<evidence type="ECO:0000313" key="4">
    <source>
        <dbReference type="Proteomes" id="UP000623509"/>
    </source>
</evidence>
<comment type="caution">
    <text evidence="2">The sequence shown here is derived from an EMBL/GenBank/DDBJ whole genome shotgun (WGS) entry which is preliminary data.</text>
</comment>
<keyword evidence="4" id="KW-1185">Reference proteome</keyword>
<evidence type="ECO:0000313" key="1">
    <source>
        <dbReference type="EMBL" id="KAF7600782.1"/>
    </source>
</evidence>
<keyword evidence="2" id="KW-0131">Cell cycle</keyword>
<dbReference type="InterPro" id="IPR007838">
    <property type="entry name" value="Cell_div_ZapA-like"/>
</dbReference>
<dbReference type="Pfam" id="PF05164">
    <property type="entry name" value="ZapA"/>
    <property type="match status" value="1"/>
</dbReference>
<dbReference type="SUPFAM" id="SSF102829">
    <property type="entry name" value="Cell division protein ZapA-like"/>
    <property type="match status" value="1"/>
</dbReference>
<evidence type="ECO:0000313" key="3">
    <source>
        <dbReference type="Proteomes" id="UP000216107"/>
    </source>
</evidence>
<proteinExistence type="predicted"/>
<dbReference type="Gene3D" id="1.20.5.50">
    <property type="match status" value="1"/>
</dbReference>
<dbReference type="EMBL" id="NMRN01000001">
    <property type="protein sequence ID" value="PAS95281.1"/>
    <property type="molecule type" value="Genomic_DNA"/>
</dbReference>
<protein>
    <submittedName>
        <fullName evidence="2">Cell division protein ZapA</fullName>
    </submittedName>
</protein>
<dbReference type="OrthoDB" id="5297208at2"/>
<sequence length="99" mass="11049">MSETLQLQIMGREYQVSIKPEEKETLLAAVEMVNAKLQSLTGKTSSGSESTAVMCALMIAHEAVLMERTAGLDMPAYRRRIARMVEQIDEASARQEKLF</sequence>
<gene>
    <name evidence="1" type="ORF">BGI27_00035</name>
    <name evidence="2" type="ORF">CGU29_00070</name>
</gene>
<dbReference type="AlphaFoldDB" id="A0A272EYU6"/>
<evidence type="ECO:0000313" key="2">
    <source>
        <dbReference type="EMBL" id="PAS95281.1"/>
    </source>
</evidence>
<accession>A0A272EYU6</accession>
<dbReference type="EMBL" id="MDUX01000001">
    <property type="protein sequence ID" value="KAF7600782.1"/>
    <property type="molecule type" value="Genomic_DNA"/>
</dbReference>
<dbReference type="RefSeq" id="WP_095522891.1">
    <property type="nucleotide sequence ID" value="NZ_MDUX01000001.1"/>
</dbReference>
<dbReference type="GO" id="GO:0051301">
    <property type="term" value="P:cell division"/>
    <property type="evidence" value="ECO:0007669"/>
    <property type="project" value="UniProtKB-KW"/>
</dbReference>
<reference evidence="2 3" key="2">
    <citation type="submission" date="2017-07" db="EMBL/GenBank/DDBJ databases">
        <title>Candidatus Dactylopiibacterium carminicum, a nitrogen-fixing symbiont of the cochineal insect Dactylopius coccus and Dactylopius opuntiae (Hemiptera: Coccoidea: Dactylopiidae).</title>
        <authorList>
            <person name="Vera A."/>
        </authorList>
    </citation>
    <scope>NUCLEOTIDE SEQUENCE [LARGE SCALE GENOMIC DNA]</scope>
    <source>
        <strain evidence="2 3">NFDCM</strain>
    </source>
</reference>
<keyword evidence="2" id="KW-0132">Cell division</keyword>
<organism evidence="2 3">
    <name type="scientific">Candidatus Dactylopiibacterium carminicum</name>
    <dbReference type="NCBI Taxonomy" id="857335"/>
    <lineage>
        <taxon>Bacteria</taxon>
        <taxon>Pseudomonadati</taxon>
        <taxon>Pseudomonadota</taxon>
        <taxon>Betaproteobacteria</taxon>
        <taxon>Rhodocyclales</taxon>
        <taxon>Rhodocyclaceae</taxon>
        <taxon>Candidatus Dactylopiibacterium</taxon>
    </lineage>
</organism>
<dbReference type="Gene3D" id="3.30.160.880">
    <property type="entry name" value="Cell division protein ZapA protomer, N-terminal domain"/>
    <property type="match status" value="1"/>
</dbReference>